<comment type="caution">
    <text evidence="11">The sequence shown here is derived from an EMBL/GenBank/DDBJ whole genome shotgun (WGS) entry which is preliminary data.</text>
</comment>
<dbReference type="PANTHER" id="PTHR30040">
    <property type="entry name" value="THIAMINE BIOSYNTHESIS LIPOPROTEIN APBE"/>
    <property type="match status" value="1"/>
</dbReference>
<evidence type="ECO:0000313" key="12">
    <source>
        <dbReference type="Proteomes" id="UP001500063"/>
    </source>
</evidence>
<keyword evidence="7" id="KW-0274">FAD</keyword>
<proteinExistence type="predicted"/>
<dbReference type="InterPro" id="IPR003374">
    <property type="entry name" value="ApbE-like_sf"/>
</dbReference>
<organism evidence="11 12">
    <name type="scientific">Streptomyces blastmyceticus</name>
    <dbReference type="NCBI Taxonomy" id="68180"/>
    <lineage>
        <taxon>Bacteria</taxon>
        <taxon>Bacillati</taxon>
        <taxon>Actinomycetota</taxon>
        <taxon>Actinomycetes</taxon>
        <taxon>Kitasatosporales</taxon>
        <taxon>Streptomycetaceae</taxon>
        <taxon>Streptomyces</taxon>
    </lineage>
</organism>
<sequence>MPEPGRGLRHVEHAMGTVFSLDVRDPATPALRTAVTRAVAWLHHADGVFSTYRPDSVVSRLGRGEITYRQCSREVREVLDLCAEAEEVTGGWFSTTAGAVLDPSGLVKGWAIERVSDLLHAAGARNTCVNGGGDLQLRGEAAPGVPWRVGIAHPLRPGAVAAVVTGRDLAVATSGTAERGPHILDPHTGEPASGCASVTVVGRHLTTTDAYATAAFAMGPSAALAWVASLDGHEALTIDTTGRTDRTPGFPGTDA</sequence>
<evidence type="ECO:0000256" key="4">
    <source>
        <dbReference type="ARBA" id="ARBA00022630"/>
    </source>
</evidence>
<dbReference type="SUPFAM" id="SSF143631">
    <property type="entry name" value="ApbE-like"/>
    <property type="match status" value="1"/>
</dbReference>
<dbReference type="Gene3D" id="3.10.520.10">
    <property type="entry name" value="ApbE-like domains"/>
    <property type="match status" value="2"/>
</dbReference>
<keyword evidence="4" id="KW-0285">Flavoprotein</keyword>
<dbReference type="Pfam" id="PF02424">
    <property type="entry name" value="ApbE"/>
    <property type="match status" value="1"/>
</dbReference>
<evidence type="ECO:0000256" key="6">
    <source>
        <dbReference type="ARBA" id="ARBA00022723"/>
    </source>
</evidence>
<evidence type="ECO:0000256" key="10">
    <source>
        <dbReference type="ARBA" id="ARBA00048540"/>
    </source>
</evidence>
<accession>A0ABN0X5N1</accession>
<evidence type="ECO:0000313" key="11">
    <source>
        <dbReference type="EMBL" id="GAA0355627.1"/>
    </source>
</evidence>
<evidence type="ECO:0000256" key="5">
    <source>
        <dbReference type="ARBA" id="ARBA00022679"/>
    </source>
</evidence>
<evidence type="ECO:0000256" key="1">
    <source>
        <dbReference type="ARBA" id="ARBA00001946"/>
    </source>
</evidence>
<keyword evidence="5 11" id="KW-0808">Transferase</keyword>
<gene>
    <name evidence="11" type="ORF">GCM10010319_36020</name>
</gene>
<comment type="cofactor">
    <cofactor evidence="1">
        <name>Mg(2+)</name>
        <dbReference type="ChEBI" id="CHEBI:18420"/>
    </cofactor>
</comment>
<evidence type="ECO:0000256" key="7">
    <source>
        <dbReference type="ARBA" id="ARBA00022827"/>
    </source>
</evidence>
<dbReference type="InterPro" id="IPR024932">
    <property type="entry name" value="ApbE"/>
</dbReference>
<reference evidence="11 12" key="1">
    <citation type="journal article" date="2019" name="Int. J. Syst. Evol. Microbiol.">
        <title>The Global Catalogue of Microorganisms (GCM) 10K type strain sequencing project: providing services to taxonomists for standard genome sequencing and annotation.</title>
        <authorList>
            <consortium name="The Broad Institute Genomics Platform"/>
            <consortium name="The Broad Institute Genome Sequencing Center for Infectious Disease"/>
            <person name="Wu L."/>
            <person name="Ma J."/>
        </authorList>
    </citation>
    <scope>NUCLEOTIDE SEQUENCE [LARGE SCALE GENOMIC DNA]</scope>
    <source>
        <strain evidence="11 12">JCM 4565</strain>
    </source>
</reference>
<evidence type="ECO:0000256" key="9">
    <source>
        <dbReference type="ARBA" id="ARBA00031306"/>
    </source>
</evidence>
<keyword evidence="6" id="KW-0479">Metal-binding</keyword>
<dbReference type="Proteomes" id="UP001500063">
    <property type="component" value="Unassembled WGS sequence"/>
</dbReference>
<evidence type="ECO:0000256" key="3">
    <source>
        <dbReference type="ARBA" id="ARBA00016337"/>
    </source>
</evidence>
<dbReference type="GO" id="GO:0016740">
    <property type="term" value="F:transferase activity"/>
    <property type="evidence" value="ECO:0007669"/>
    <property type="project" value="UniProtKB-KW"/>
</dbReference>
<keyword evidence="8" id="KW-0460">Magnesium</keyword>
<name>A0ABN0X5N1_9ACTN</name>
<dbReference type="EMBL" id="BAAABW010000018">
    <property type="protein sequence ID" value="GAA0355627.1"/>
    <property type="molecule type" value="Genomic_DNA"/>
</dbReference>
<dbReference type="PANTHER" id="PTHR30040:SF2">
    <property type="entry name" value="FAD:PROTEIN FMN TRANSFERASE"/>
    <property type="match status" value="1"/>
</dbReference>
<keyword evidence="12" id="KW-1185">Reference proteome</keyword>
<evidence type="ECO:0000256" key="8">
    <source>
        <dbReference type="ARBA" id="ARBA00022842"/>
    </source>
</evidence>
<dbReference type="EC" id="2.7.1.180" evidence="2"/>
<evidence type="ECO:0000256" key="2">
    <source>
        <dbReference type="ARBA" id="ARBA00011955"/>
    </source>
</evidence>
<protein>
    <recommendedName>
        <fullName evidence="3">FAD:protein FMN transferase</fullName>
        <ecNumber evidence="2">2.7.1.180</ecNumber>
    </recommendedName>
    <alternativeName>
        <fullName evidence="9">Flavin transferase</fullName>
    </alternativeName>
</protein>
<comment type="catalytic activity">
    <reaction evidence="10">
        <text>L-threonyl-[protein] + FAD = FMN-L-threonyl-[protein] + AMP + H(+)</text>
        <dbReference type="Rhea" id="RHEA:36847"/>
        <dbReference type="Rhea" id="RHEA-COMP:11060"/>
        <dbReference type="Rhea" id="RHEA-COMP:11061"/>
        <dbReference type="ChEBI" id="CHEBI:15378"/>
        <dbReference type="ChEBI" id="CHEBI:30013"/>
        <dbReference type="ChEBI" id="CHEBI:57692"/>
        <dbReference type="ChEBI" id="CHEBI:74257"/>
        <dbReference type="ChEBI" id="CHEBI:456215"/>
        <dbReference type="EC" id="2.7.1.180"/>
    </reaction>
</comment>
<dbReference type="RefSeq" id="WP_344118885.1">
    <property type="nucleotide sequence ID" value="NZ_BAAABW010000018.1"/>
</dbReference>